<feature type="domain" description="GST N-terminal" evidence="1">
    <location>
        <begin position="15"/>
        <end position="96"/>
    </location>
</feature>
<dbReference type="Gene3D" id="3.40.30.10">
    <property type="entry name" value="Glutaredoxin"/>
    <property type="match status" value="1"/>
</dbReference>
<name>A0ABR8KUS5_9SPHN</name>
<proteinExistence type="predicted"/>
<accession>A0ABR8KUS5</accession>
<dbReference type="PANTHER" id="PTHR44051">
    <property type="entry name" value="GLUTATHIONE S-TRANSFERASE-RELATED"/>
    <property type="match status" value="1"/>
</dbReference>
<feature type="domain" description="GST C-terminal" evidence="2">
    <location>
        <begin position="132"/>
        <end position="252"/>
    </location>
</feature>
<dbReference type="Pfam" id="PF13410">
    <property type="entry name" value="GST_C_2"/>
    <property type="match status" value="1"/>
</dbReference>
<dbReference type="Pfam" id="PF13409">
    <property type="entry name" value="GST_N_2"/>
    <property type="match status" value="1"/>
</dbReference>
<dbReference type="PROSITE" id="PS50404">
    <property type="entry name" value="GST_NTER"/>
    <property type="match status" value="1"/>
</dbReference>
<dbReference type="SFLD" id="SFLDG00358">
    <property type="entry name" value="Main_(cytGST)"/>
    <property type="match status" value="1"/>
</dbReference>
<evidence type="ECO:0000313" key="3">
    <source>
        <dbReference type="EMBL" id="MBD2841891.1"/>
    </source>
</evidence>
<dbReference type="CDD" id="cd00570">
    <property type="entry name" value="GST_N_family"/>
    <property type="match status" value="1"/>
</dbReference>
<dbReference type="RefSeq" id="WP_190787395.1">
    <property type="nucleotide sequence ID" value="NZ_JACXLC010000001.1"/>
</dbReference>
<reference evidence="3 4" key="1">
    <citation type="submission" date="2020-09" db="EMBL/GenBank/DDBJ databases">
        <authorList>
            <person name="Yoon J.-W."/>
        </authorList>
    </citation>
    <scope>NUCLEOTIDE SEQUENCE [LARGE SCALE GENOMIC DNA]</scope>
    <source>
        <strain evidence="3 4">KMU-140</strain>
    </source>
</reference>
<comment type="caution">
    <text evidence="3">The sequence shown here is derived from an EMBL/GenBank/DDBJ whole genome shotgun (WGS) entry which is preliminary data.</text>
</comment>
<dbReference type="InterPro" id="IPR040079">
    <property type="entry name" value="Glutathione_S-Trfase"/>
</dbReference>
<dbReference type="SUPFAM" id="SSF47616">
    <property type="entry name" value="GST C-terminal domain-like"/>
    <property type="match status" value="1"/>
</dbReference>
<evidence type="ECO:0000313" key="4">
    <source>
        <dbReference type="Proteomes" id="UP000635384"/>
    </source>
</evidence>
<sequence length="252" mass="28051">MGVHQTNSTLAKSLVGVHLFHFFMSNCSQRVRFALEEKGIEWTSHHLNLPAREHMTAEYRELNPNGVVPTLVHDGTVIIESNDIIAYIDGAFEGPHLSAQSDRTAVQLEELLMLSDEAQPAIKVLSHELLFKPVRKVTADDVAAMGSEGARPELVAFMRDFSEDGAAWQERVAIAQQNMRGMLARLDACLGDAGSWLLGEQFGLADISWSVNALRLMQARFDTSDWRAFEEWRDRVVARPAFVSAVTQYAPG</sequence>
<dbReference type="InterPro" id="IPR004045">
    <property type="entry name" value="Glutathione_S-Trfase_N"/>
</dbReference>
<dbReference type="InterPro" id="IPR036282">
    <property type="entry name" value="Glutathione-S-Trfase_C_sf"/>
</dbReference>
<dbReference type="PROSITE" id="PS50405">
    <property type="entry name" value="GST_CTER"/>
    <property type="match status" value="1"/>
</dbReference>
<dbReference type="SFLD" id="SFLDS00019">
    <property type="entry name" value="Glutathione_Transferase_(cytos"/>
    <property type="match status" value="1"/>
</dbReference>
<dbReference type="SUPFAM" id="SSF52833">
    <property type="entry name" value="Thioredoxin-like"/>
    <property type="match status" value="1"/>
</dbReference>
<organism evidence="3 4">
    <name type="scientific">Erythrobacter rubeus</name>
    <dbReference type="NCBI Taxonomy" id="2760803"/>
    <lineage>
        <taxon>Bacteria</taxon>
        <taxon>Pseudomonadati</taxon>
        <taxon>Pseudomonadota</taxon>
        <taxon>Alphaproteobacteria</taxon>
        <taxon>Sphingomonadales</taxon>
        <taxon>Erythrobacteraceae</taxon>
        <taxon>Erythrobacter/Porphyrobacter group</taxon>
        <taxon>Erythrobacter</taxon>
    </lineage>
</organism>
<protein>
    <submittedName>
        <fullName evidence="3">Glutathione S-transferase family protein</fullName>
    </submittedName>
</protein>
<keyword evidence="4" id="KW-1185">Reference proteome</keyword>
<dbReference type="InterPro" id="IPR036249">
    <property type="entry name" value="Thioredoxin-like_sf"/>
</dbReference>
<gene>
    <name evidence="3" type="ORF">IB285_06400</name>
</gene>
<dbReference type="Gene3D" id="1.20.1050.10">
    <property type="match status" value="1"/>
</dbReference>
<dbReference type="Proteomes" id="UP000635384">
    <property type="component" value="Unassembled WGS sequence"/>
</dbReference>
<dbReference type="PANTHER" id="PTHR44051:SF8">
    <property type="entry name" value="GLUTATHIONE S-TRANSFERASE GSTA"/>
    <property type="match status" value="1"/>
</dbReference>
<dbReference type="InterPro" id="IPR010987">
    <property type="entry name" value="Glutathione-S-Trfase_C-like"/>
</dbReference>
<evidence type="ECO:0000259" key="1">
    <source>
        <dbReference type="PROSITE" id="PS50404"/>
    </source>
</evidence>
<dbReference type="EMBL" id="JACXLC010000001">
    <property type="protein sequence ID" value="MBD2841891.1"/>
    <property type="molecule type" value="Genomic_DNA"/>
</dbReference>
<evidence type="ECO:0000259" key="2">
    <source>
        <dbReference type="PROSITE" id="PS50405"/>
    </source>
</evidence>